<dbReference type="RefSeq" id="WP_003585986.1">
    <property type="nucleotide sequence ID" value="NZ_BAYM01000063.1"/>
</dbReference>
<protein>
    <submittedName>
        <fullName evidence="3">Alpha/beta fold family hydrolase</fullName>
    </submittedName>
</protein>
<dbReference type="PANTHER" id="PTHR43798:SF31">
    <property type="entry name" value="AB HYDROLASE SUPERFAMILY PROTEIN YCLE"/>
    <property type="match status" value="1"/>
</dbReference>
<dbReference type="Gene3D" id="3.40.50.1820">
    <property type="entry name" value="alpha/beta hydrolase"/>
    <property type="match status" value="1"/>
</dbReference>
<reference evidence="4" key="1">
    <citation type="submission" date="2014-05" db="EMBL/GenBank/DDBJ databases">
        <title>Whole genome sequencing of Lactobacillus casei NRIC0644.</title>
        <authorList>
            <person name="Atarashi H."/>
            <person name="Yoshida Y."/>
            <person name="Fujimura S."/>
            <person name="Tanaka N."/>
            <person name="Shiwa Y."/>
            <person name="Yoshikawa H."/>
            <person name="Okada S."/>
            <person name="Nakagawa J."/>
        </authorList>
    </citation>
    <scope>NUCLEOTIDE SEQUENCE [LARGE SCALE GENOMIC DNA]</scope>
    <source>
        <strain evidence="4">NRIC0644</strain>
    </source>
</reference>
<dbReference type="EMBL" id="BAYM01000063">
    <property type="protein sequence ID" value="GAN36287.1"/>
    <property type="molecule type" value="Genomic_DNA"/>
</dbReference>
<name>A0A0C9Q8V9_LACPA</name>
<sequence length="224" mass="24795">MFFYHDQLRLYYQRRGSGPVIVLLHGNGEDHTIFANLIEQLAPLYTVIAVDSRDHGQSSRTSRLSYDAMTADLAALITGLELEQPILLGFSDGAIVALQLAIRQPQLAGALILAGANLTPQGLRWYSRVAFRVAAGYHPSPKMAMMLHEPQITPAMLHRVAIPTLVLAGSRDLIARKETLTIATNIQNAELHILPGENHNSYIKDNAKLWQLIRPFLAGLNRTD</sequence>
<dbReference type="InterPro" id="IPR000073">
    <property type="entry name" value="AB_hydrolase_1"/>
</dbReference>
<evidence type="ECO:0000256" key="1">
    <source>
        <dbReference type="ARBA" id="ARBA00022801"/>
    </source>
</evidence>
<proteinExistence type="predicted"/>
<dbReference type="AlphaFoldDB" id="A0A0C9Q8V9"/>
<comment type="caution">
    <text evidence="3">The sequence shown here is derived from an EMBL/GenBank/DDBJ whole genome shotgun (WGS) entry which is preliminary data.</text>
</comment>
<accession>A0A0C9Q8V9</accession>
<feature type="domain" description="AB hydrolase-1" evidence="2">
    <location>
        <begin position="19"/>
        <end position="119"/>
    </location>
</feature>
<dbReference type="GO" id="GO:0016787">
    <property type="term" value="F:hydrolase activity"/>
    <property type="evidence" value="ECO:0007669"/>
    <property type="project" value="UniProtKB-KW"/>
</dbReference>
<dbReference type="SUPFAM" id="SSF53474">
    <property type="entry name" value="alpha/beta-Hydrolases"/>
    <property type="match status" value="1"/>
</dbReference>
<organism evidence="3 4">
    <name type="scientific">Lacticaseibacillus paracasei NRIC 0644</name>
    <dbReference type="NCBI Taxonomy" id="1435038"/>
    <lineage>
        <taxon>Bacteria</taxon>
        <taxon>Bacillati</taxon>
        <taxon>Bacillota</taxon>
        <taxon>Bacilli</taxon>
        <taxon>Lactobacillales</taxon>
        <taxon>Lactobacillaceae</taxon>
        <taxon>Lacticaseibacillus</taxon>
    </lineage>
</organism>
<dbReference type="InterPro" id="IPR050266">
    <property type="entry name" value="AB_hydrolase_sf"/>
</dbReference>
<dbReference type="Proteomes" id="UP000032552">
    <property type="component" value="Unassembled WGS sequence"/>
</dbReference>
<dbReference type="GO" id="GO:0016020">
    <property type="term" value="C:membrane"/>
    <property type="evidence" value="ECO:0007669"/>
    <property type="project" value="TreeGrafter"/>
</dbReference>
<keyword evidence="1 3" id="KW-0378">Hydrolase</keyword>
<dbReference type="InterPro" id="IPR029058">
    <property type="entry name" value="AB_hydrolase_fold"/>
</dbReference>
<dbReference type="PANTHER" id="PTHR43798">
    <property type="entry name" value="MONOACYLGLYCEROL LIPASE"/>
    <property type="match status" value="1"/>
</dbReference>
<evidence type="ECO:0000313" key="4">
    <source>
        <dbReference type="Proteomes" id="UP000032552"/>
    </source>
</evidence>
<gene>
    <name evidence="3" type="ORF">LC0644_0876</name>
</gene>
<evidence type="ECO:0000259" key="2">
    <source>
        <dbReference type="Pfam" id="PF00561"/>
    </source>
</evidence>
<evidence type="ECO:0000313" key="3">
    <source>
        <dbReference type="EMBL" id="GAN36287.1"/>
    </source>
</evidence>
<dbReference type="Pfam" id="PF00561">
    <property type="entry name" value="Abhydrolase_1"/>
    <property type="match status" value="1"/>
</dbReference>